<dbReference type="InterPro" id="IPR051411">
    <property type="entry name" value="Polyketide_trans_af380"/>
</dbReference>
<dbReference type="AlphaFoldDB" id="A0A2Z2KLR7"/>
<dbReference type="GO" id="GO:0016787">
    <property type="term" value="F:hydrolase activity"/>
    <property type="evidence" value="ECO:0007669"/>
    <property type="project" value="UniProtKB-KW"/>
</dbReference>
<dbReference type="PANTHER" id="PTHR47751">
    <property type="entry name" value="SUPERFAMILY HYDROLASE, PUTATIVE (AFU_ORTHOLOGUE AFUA_2G16580)-RELATED"/>
    <property type="match status" value="1"/>
</dbReference>
<accession>A0A2Z2KLR7</accession>
<organism evidence="2 3">
    <name type="scientific">Paenibacillus donghaensis</name>
    <dbReference type="NCBI Taxonomy" id="414771"/>
    <lineage>
        <taxon>Bacteria</taxon>
        <taxon>Bacillati</taxon>
        <taxon>Bacillota</taxon>
        <taxon>Bacilli</taxon>
        <taxon>Bacillales</taxon>
        <taxon>Paenibacillaceae</taxon>
        <taxon>Paenibacillus</taxon>
    </lineage>
</organism>
<proteinExistence type="predicted"/>
<keyword evidence="2" id="KW-0378">Hydrolase</keyword>
<dbReference type="InterPro" id="IPR002925">
    <property type="entry name" value="Dienelactn_hydro"/>
</dbReference>
<evidence type="ECO:0000313" key="2">
    <source>
        <dbReference type="EMBL" id="ASA23439.1"/>
    </source>
</evidence>
<evidence type="ECO:0000259" key="1">
    <source>
        <dbReference type="Pfam" id="PF01738"/>
    </source>
</evidence>
<protein>
    <submittedName>
        <fullName evidence="2">Alpha/beta hydrolase</fullName>
    </submittedName>
</protein>
<dbReference type="EMBL" id="CP021780">
    <property type="protein sequence ID" value="ASA23439.1"/>
    <property type="molecule type" value="Genomic_DNA"/>
</dbReference>
<dbReference type="Gene3D" id="3.40.50.1820">
    <property type="entry name" value="alpha/beta hydrolase"/>
    <property type="match status" value="1"/>
</dbReference>
<dbReference type="Proteomes" id="UP000249890">
    <property type="component" value="Chromosome"/>
</dbReference>
<reference evidence="2 3" key="1">
    <citation type="submission" date="2017-06" db="EMBL/GenBank/DDBJ databases">
        <title>Complete genome sequence of Paenibacillus donghaensis KCTC 13049T isolated from East Sea sediment, South Korea.</title>
        <authorList>
            <person name="Jung B.K."/>
            <person name="Hong S.-J."/>
            <person name="Shin J.-H."/>
        </authorList>
    </citation>
    <scope>NUCLEOTIDE SEQUENCE [LARGE SCALE GENOMIC DNA]</scope>
    <source>
        <strain evidence="2 3">KCTC 13049</strain>
    </source>
</reference>
<sequence length="306" mass="33464">MRVTKRNVKFNARGLQVAGIINIPENATEKQAYPAIVCVHPGSSCKDQTAGIYAKKLAELGYVTIAFDASYQGESEGVPRFIEEPSVRVEDIRCAVDYLTSLNYVDENRIGVLGVCAGGGYAVNAAMTEHRIKAVGTVVGANIGRVNRESGDPIKLLEAIGQQRTAEARGADSMITNWIPRNQEEREQAGITDIDIIEAVDYYTTPRGQNPNSPNKLNFISVGSVLGFDAFHLAEELLTQPLQIIIGSVQGAFGSYKDGHELYNKAASKDKNLYIVEGASHYDLYDRPEPVKEAVEKLGDFYKAFL</sequence>
<dbReference type="Gene3D" id="1.10.10.800">
    <property type="match status" value="1"/>
</dbReference>
<keyword evidence="3" id="KW-1185">Reference proteome</keyword>
<evidence type="ECO:0000313" key="3">
    <source>
        <dbReference type="Proteomes" id="UP000249890"/>
    </source>
</evidence>
<feature type="domain" description="Dienelactone hydrolase" evidence="1">
    <location>
        <begin position="28"/>
        <end position="135"/>
    </location>
</feature>
<dbReference type="RefSeq" id="WP_087917429.1">
    <property type="nucleotide sequence ID" value="NZ_CP021780.1"/>
</dbReference>
<dbReference type="KEGG" id="pdh:B9T62_23100"/>
<dbReference type="PANTHER" id="PTHR47751:SF1">
    <property type="entry name" value="SUPERFAMILY HYDROLASE, PUTATIVE (AFU_ORTHOLOGUE AFUA_2G16580)-RELATED"/>
    <property type="match status" value="1"/>
</dbReference>
<dbReference type="InterPro" id="IPR029058">
    <property type="entry name" value="AB_hydrolase_fold"/>
</dbReference>
<dbReference type="Pfam" id="PF01738">
    <property type="entry name" value="DLH"/>
    <property type="match status" value="1"/>
</dbReference>
<gene>
    <name evidence="2" type="ORF">B9T62_23100</name>
</gene>
<dbReference type="SUPFAM" id="SSF53474">
    <property type="entry name" value="alpha/beta-Hydrolases"/>
    <property type="match status" value="1"/>
</dbReference>
<dbReference type="OrthoDB" id="9805123at2"/>
<name>A0A2Z2KLR7_9BACL</name>